<dbReference type="EC" id="3.6.3.6" evidence="2"/>
<name>A0A5E4TMH0_9BURK</name>
<protein>
    <submittedName>
        <fullName evidence="2">Cation-transporting ATPase</fullName>
        <ecNumber evidence="2">3.6.3.6</ecNumber>
    </submittedName>
</protein>
<sequence>MKHGEMSGVATATGMNSHFGKTAHLVEQARAVPHFRWAVPRIGNFLILVTIGWGLLIGLAAYALVSFVVASGVKFAVYPSFDHCAARQAHHLA</sequence>
<dbReference type="GO" id="GO:0016787">
    <property type="term" value="F:hydrolase activity"/>
    <property type="evidence" value="ECO:0007669"/>
    <property type="project" value="UniProtKB-KW"/>
</dbReference>
<accession>A0A5E4TMH0</accession>
<feature type="transmembrane region" description="Helical" evidence="1">
    <location>
        <begin position="45"/>
        <end position="70"/>
    </location>
</feature>
<keyword evidence="3" id="KW-1185">Reference proteome</keyword>
<organism evidence="2 3">
    <name type="scientific">Pandoraea terrigena</name>
    <dbReference type="NCBI Taxonomy" id="2508292"/>
    <lineage>
        <taxon>Bacteria</taxon>
        <taxon>Pseudomonadati</taxon>
        <taxon>Pseudomonadota</taxon>
        <taxon>Betaproteobacteria</taxon>
        <taxon>Burkholderiales</taxon>
        <taxon>Burkholderiaceae</taxon>
        <taxon>Pandoraea</taxon>
    </lineage>
</organism>
<evidence type="ECO:0000256" key="1">
    <source>
        <dbReference type="SAM" id="Phobius"/>
    </source>
</evidence>
<reference evidence="2 3" key="1">
    <citation type="submission" date="2019-08" db="EMBL/GenBank/DDBJ databases">
        <authorList>
            <person name="Peeters C."/>
        </authorList>
    </citation>
    <scope>NUCLEOTIDE SEQUENCE [LARGE SCALE GENOMIC DNA]</scope>
    <source>
        <strain evidence="2 3">LMG 31013</strain>
    </source>
</reference>
<dbReference type="AlphaFoldDB" id="A0A5E4TMH0"/>
<dbReference type="RefSeq" id="WP_174978482.1">
    <property type="nucleotide sequence ID" value="NZ_CABPRU010000003.1"/>
</dbReference>
<keyword evidence="2" id="KW-0378">Hydrolase</keyword>
<evidence type="ECO:0000313" key="2">
    <source>
        <dbReference type="EMBL" id="VVD89090.1"/>
    </source>
</evidence>
<evidence type="ECO:0000313" key="3">
    <source>
        <dbReference type="Proteomes" id="UP000334380"/>
    </source>
</evidence>
<keyword evidence="1" id="KW-0472">Membrane</keyword>
<dbReference type="Proteomes" id="UP000334380">
    <property type="component" value="Unassembled WGS sequence"/>
</dbReference>
<proteinExistence type="predicted"/>
<dbReference type="EMBL" id="CABPRU010000003">
    <property type="protein sequence ID" value="VVD89090.1"/>
    <property type="molecule type" value="Genomic_DNA"/>
</dbReference>
<gene>
    <name evidence="2" type="ORF">PTE31013_01534</name>
</gene>
<keyword evidence="1" id="KW-0812">Transmembrane</keyword>
<keyword evidence="1" id="KW-1133">Transmembrane helix</keyword>